<name>A0A1I4N5V9_9HYPH</name>
<evidence type="ECO:0000256" key="3">
    <source>
        <dbReference type="ARBA" id="ARBA00022452"/>
    </source>
</evidence>
<dbReference type="InterPro" id="IPR036942">
    <property type="entry name" value="Beta-barrel_TonB_sf"/>
</dbReference>
<evidence type="ECO:0000256" key="4">
    <source>
        <dbReference type="ARBA" id="ARBA00022496"/>
    </source>
</evidence>
<dbReference type="Gene3D" id="2.170.130.10">
    <property type="entry name" value="TonB-dependent receptor, plug domain"/>
    <property type="match status" value="1"/>
</dbReference>
<evidence type="ECO:0000256" key="6">
    <source>
        <dbReference type="ARBA" id="ARBA00022729"/>
    </source>
</evidence>
<accession>A0A1I4N5V9</accession>
<evidence type="ECO:0000256" key="11">
    <source>
        <dbReference type="ARBA" id="ARBA00023237"/>
    </source>
</evidence>
<feature type="region of interest" description="Disordered" evidence="14">
    <location>
        <begin position="1"/>
        <end position="22"/>
    </location>
</feature>
<keyword evidence="8" id="KW-0406">Ion transport</keyword>
<comment type="similarity">
    <text evidence="12 13">Belongs to the TonB-dependent receptor family.</text>
</comment>
<evidence type="ECO:0000256" key="2">
    <source>
        <dbReference type="ARBA" id="ARBA00022448"/>
    </source>
</evidence>
<reference evidence="18" key="1">
    <citation type="submission" date="2016-10" db="EMBL/GenBank/DDBJ databases">
        <authorList>
            <person name="Varghese N."/>
            <person name="Submissions S."/>
        </authorList>
    </citation>
    <scope>NUCLEOTIDE SEQUENCE [LARGE SCALE GENOMIC DNA]</scope>
    <source>
        <strain evidence="18">CGMCC 1.6474</strain>
    </source>
</reference>
<dbReference type="PROSITE" id="PS52016">
    <property type="entry name" value="TONB_DEPENDENT_REC_3"/>
    <property type="match status" value="1"/>
</dbReference>
<dbReference type="InterPro" id="IPR012910">
    <property type="entry name" value="Plug_dom"/>
</dbReference>
<evidence type="ECO:0000256" key="8">
    <source>
        <dbReference type="ARBA" id="ARBA00023065"/>
    </source>
</evidence>
<dbReference type="InterPro" id="IPR000531">
    <property type="entry name" value="Beta-barrel_TonB"/>
</dbReference>
<keyword evidence="7" id="KW-0408">Iron</keyword>
<dbReference type="STRING" id="414703.SAMN04488125_1581"/>
<keyword evidence="2 12" id="KW-0813">Transport</keyword>
<keyword evidence="4" id="KW-0410">Iron transport</keyword>
<evidence type="ECO:0000313" key="17">
    <source>
        <dbReference type="EMBL" id="SFM10775.1"/>
    </source>
</evidence>
<feature type="domain" description="TonB-dependent receptor plug" evidence="16">
    <location>
        <begin position="29"/>
        <end position="87"/>
    </location>
</feature>
<feature type="non-terminal residue" evidence="17">
    <location>
        <position position="1"/>
    </location>
</feature>
<evidence type="ECO:0000256" key="13">
    <source>
        <dbReference type="RuleBase" id="RU003357"/>
    </source>
</evidence>
<evidence type="ECO:0000256" key="9">
    <source>
        <dbReference type="ARBA" id="ARBA00023077"/>
    </source>
</evidence>
<dbReference type="AlphaFoldDB" id="A0A1I4N5V9"/>
<dbReference type="PANTHER" id="PTHR32552">
    <property type="entry name" value="FERRICHROME IRON RECEPTOR-RELATED"/>
    <property type="match status" value="1"/>
</dbReference>
<keyword evidence="6" id="KW-0732">Signal</keyword>
<dbReference type="InterPro" id="IPR039426">
    <property type="entry name" value="TonB-dep_rcpt-like"/>
</dbReference>
<gene>
    <name evidence="17" type="ORF">SAMN04488125_1581</name>
</gene>
<feature type="compositionally biased region" description="Basic and acidic residues" evidence="14">
    <location>
        <begin position="1"/>
        <end position="14"/>
    </location>
</feature>
<evidence type="ECO:0000256" key="7">
    <source>
        <dbReference type="ARBA" id="ARBA00023004"/>
    </source>
</evidence>
<dbReference type="Pfam" id="PF00593">
    <property type="entry name" value="TonB_dep_Rec_b-barrel"/>
    <property type="match status" value="1"/>
</dbReference>
<evidence type="ECO:0000256" key="10">
    <source>
        <dbReference type="ARBA" id="ARBA00023136"/>
    </source>
</evidence>
<evidence type="ECO:0000259" key="16">
    <source>
        <dbReference type="Pfam" id="PF07715"/>
    </source>
</evidence>
<keyword evidence="10 12" id="KW-0472">Membrane</keyword>
<dbReference type="PANTHER" id="PTHR32552:SF68">
    <property type="entry name" value="FERRICHROME OUTER MEMBRANE TRANSPORTER_PHAGE RECEPTOR"/>
    <property type="match status" value="1"/>
</dbReference>
<keyword evidence="11 12" id="KW-0998">Cell outer membrane</keyword>
<keyword evidence="18" id="KW-1185">Reference proteome</keyword>
<dbReference type="GO" id="GO:0015344">
    <property type="term" value="F:siderophore uptake transmembrane transporter activity"/>
    <property type="evidence" value="ECO:0007669"/>
    <property type="project" value="TreeGrafter"/>
</dbReference>
<dbReference type="Pfam" id="PF07715">
    <property type="entry name" value="Plug"/>
    <property type="match status" value="1"/>
</dbReference>
<keyword evidence="9 13" id="KW-0798">TonB box</keyword>
<organism evidence="17 18">
    <name type="scientific">Methylorubrum salsuginis</name>
    <dbReference type="NCBI Taxonomy" id="414703"/>
    <lineage>
        <taxon>Bacteria</taxon>
        <taxon>Pseudomonadati</taxon>
        <taxon>Pseudomonadota</taxon>
        <taxon>Alphaproteobacteria</taxon>
        <taxon>Hyphomicrobiales</taxon>
        <taxon>Methylobacteriaceae</taxon>
        <taxon>Methylorubrum</taxon>
    </lineage>
</organism>
<proteinExistence type="inferred from homology"/>
<dbReference type="CDD" id="cd01347">
    <property type="entry name" value="ligand_gated_channel"/>
    <property type="match status" value="1"/>
</dbReference>
<comment type="subcellular location">
    <subcellularLocation>
        <location evidence="1 12">Cell outer membrane</location>
        <topology evidence="1 12">Multi-pass membrane protein</topology>
    </subcellularLocation>
</comment>
<keyword evidence="5 12" id="KW-0812">Transmembrane</keyword>
<evidence type="ECO:0000256" key="1">
    <source>
        <dbReference type="ARBA" id="ARBA00004571"/>
    </source>
</evidence>
<dbReference type="RefSeq" id="WP_091952143.1">
    <property type="nucleotide sequence ID" value="NZ_FOSV01000058.1"/>
</dbReference>
<dbReference type="Gene3D" id="2.40.170.20">
    <property type="entry name" value="TonB-dependent receptor, beta-barrel domain"/>
    <property type="match status" value="1"/>
</dbReference>
<dbReference type="EMBL" id="FOSV01000058">
    <property type="protein sequence ID" value="SFM10775.1"/>
    <property type="molecule type" value="Genomic_DNA"/>
</dbReference>
<evidence type="ECO:0000256" key="14">
    <source>
        <dbReference type="SAM" id="MobiDB-lite"/>
    </source>
</evidence>
<dbReference type="OrthoDB" id="9760333at2"/>
<dbReference type="InterPro" id="IPR037066">
    <property type="entry name" value="Plug_dom_sf"/>
</dbReference>
<evidence type="ECO:0000313" key="18">
    <source>
        <dbReference type="Proteomes" id="UP000198804"/>
    </source>
</evidence>
<dbReference type="SUPFAM" id="SSF56935">
    <property type="entry name" value="Porins"/>
    <property type="match status" value="1"/>
</dbReference>
<evidence type="ECO:0000256" key="12">
    <source>
        <dbReference type="PROSITE-ProRule" id="PRU01360"/>
    </source>
</evidence>
<dbReference type="GO" id="GO:0009279">
    <property type="term" value="C:cell outer membrane"/>
    <property type="evidence" value="ECO:0007669"/>
    <property type="project" value="UniProtKB-SubCell"/>
</dbReference>
<protein>
    <submittedName>
        <fullName evidence="17">Iron complex outermembrane recepter protein</fullName>
    </submittedName>
</protein>
<feature type="domain" description="TonB-dependent receptor-like beta-barrel" evidence="15">
    <location>
        <begin position="161"/>
        <end position="524"/>
    </location>
</feature>
<sequence>QSPSRDRREAEREPCPTNAPSTASCRSVRRSYIRGFLATFDSVYRDGLRRVAVGVAVPHIEPYGAEAVTILRGPSAGLYGLGSPGGIVDVTSKRPVFTRFGEVVFQEGSFDRFQGNFDFGGPVEGSGNTLAYRLTGIVRQSDSFLPGATEDRVNLAPSFTWKPSADTTFTLLTEFQRSRLPATTSFYNFPGFVVSRLYEGDPGFNRFLQEQSRIGYAFEHRFSPDLVFRQNLRYEDMHSDYGYTSISGIEGLQANRYAVLAVDRLKSVAVDNQLEARFQTGPVAHTVLGGIDYLHYDYHRRFGLNFAVPPLDLTGVRDLANFRYRTFIPRPALTNGSLQSQDQLGVYLQEQAKWDRFVLTLTGRQDFVQQSTQAIANEMAGSVHPQNDRAFTGRVGLNYILAPGLVPYASYATTFTPQLGNREGQPFKPATGDQIEAGVKYAVPGTNVTAALAAFDIAQSSLLRQDPNNLANQVATGAVRSKGLEAELIANLGVGTNVVLSFTHLDFRFINQTSTVTGMPIDGNALSAVT</sequence>
<evidence type="ECO:0000256" key="5">
    <source>
        <dbReference type="ARBA" id="ARBA00022692"/>
    </source>
</evidence>
<evidence type="ECO:0000259" key="15">
    <source>
        <dbReference type="Pfam" id="PF00593"/>
    </source>
</evidence>
<dbReference type="Proteomes" id="UP000198804">
    <property type="component" value="Unassembled WGS sequence"/>
</dbReference>
<keyword evidence="3 12" id="KW-1134">Transmembrane beta strand</keyword>